<accession>A0A2P2KAY3</accession>
<evidence type="ECO:0000313" key="1">
    <source>
        <dbReference type="EMBL" id="MBX02860.1"/>
    </source>
</evidence>
<protein>
    <submittedName>
        <fullName evidence="1">Uncharacterized protein</fullName>
    </submittedName>
</protein>
<dbReference type="EMBL" id="GGEC01022376">
    <property type="protein sequence ID" value="MBX02860.1"/>
    <property type="molecule type" value="Transcribed_RNA"/>
</dbReference>
<organism evidence="1">
    <name type="scientific">Rhizophora mucronata</name>
    <name type="common">Asiatic mangrove</name>
    <dbReference type="NCBI Taxonomy" id="61149"/>
    <lineage>
        <taxon>Eukaryota</taxon>
        <taxon>Viridiplantae</taxon>
        <taxon>Streptophyta</taxon>
        <taxon>Embryophyta</taxon>
        <taxon>Tracheophyta</taxon>
        <taxon>Spermatophyta</taxon>
        <taxon>Magnoliopsida</taxon>
        <taxon>eudicotyledons</taxon>
        <taxon>Gunneridae</taxon>
        <taxon>Pentapetalae</taxon>
        <taxon>rosids</taxon>
        <taxon>fabids</taxon>
        <taxon>Malpighiales</taxon>
        <taxon>Rhizophoraceae</taxon>
        <taxon>Rhizophora</taxon>
    </lineage>
</organism>
<reference evidence="1" key="1">
    <citation type="submission" date="2018-02" db="EMBL/GenBank/DDBJ databases">
        <title>Rhizophora mucronata_Transcriptome.</title>
        <authorList>
            <person name="Meera S.P."/>
            <person name="Sreeshan A."/>
            <person name="Augustine A."/>
        </authorList>
    </citation>
    <scope>NUCLEOTIDE SEQUENCE</scope>
    <source>
        <tissue evidence="1">Leaf</tissue>
    </source>
</reference>
<dbReference type="AlphaFoldDB" id="A0A2P2KAY3"/>
<proteinExistence type="predicted"/>
<name>A0A2P2KAY3_RHIMU</name>
<sequence length="49" mass="5905">MRNQFFLGRFRLSFLDRHACKKAHINSTSKVGFEYDFPSWFFILCFPPT</sequence>